<proteinExistence type="inferred from homology"/>
<dbReference type="SUPFAM" id="SSF55957">
    <property type="entry name" value="Phosphoglucomutase, C-terminal domain"/>
    <property type="match status" value="1"/>
</dbReference>
<dbReference type="PRINTS" id="PR00509">
    <property type="entry name" value="PGMPMM"/>
</dbReference>
<dbReference type="Gene3D" id="3.30.310.50">
    <property type="entry name" value="Alpha-D-phosphohexomutase, C-terminal domain"/>
    <property type="match status" value="1"/>
</dbReference>
<dbReference type="AlphaFoldDB" id="A0A3B1C7Y1"/>
<sequence>MATLMVSVSGIRGIIGDGLDPQTIVKYTSAYAQFCGKGKIVIGSDGRITGNMVKNIIVGTLIAKGNDVIDIGVCPTPTVLYNVTKLNAVGGIQISASHNPNEWNALKLLNDKGEFMTLEENKEMLGYITGEKFHYEPWDKLGKLTDYSEGLINHMDGVFNLPDIDIVSIKKRKFKVLLDCVNGAGSYVMPELLEKFGCEVIELNCEKTGIFPRLPEPIPENLTETMQAVKDHGADLGVVVDPDVDRLVLITDEGKPFGEEYTITQAVRFVLSKTKGNVVVNLSTTRAVDDVAESYGCKVYRSPVGEANVVVKMKEVDAVIGGEGSGGVIYPALHYGRDALVGSAIILQHLLEFGGTITEMKKALPEYHIVKSKIAVGDRNPDEVINGLVQKYSNEKINTDDGLRIDFDDHWVHFRKSNTEPIIRCIVEAKTESHAKELIDHYFNELK</sequence>
<dbReference type="Pfam" id="PF02880">
    <property type="entry name" value="PGM_PMM_III"/>
    <property type="match status" value="1"/>
</dbReference>
<evidence type="ECO:0000259" key="8">
    <source>
        <dbReference type="Pfam" id="PF02878"/>
    </source>
</evidence>
<evidence type="ECO:0000259" key="10">
    <source>
        <dbReference type="Pfam" id="PF02880"/>
    </source>
</evidence>
<comment type="similarity">
    <text evidence="2">Belongs to the phosphohexose mutase family.</text>
</comment>
<dbReference type="InterPro" id="IPR016055">
    <property type="entry name" value="A-D-PHexomutase_a/b/a-I/II/III"/>
</dbReference>
<dbReference type="Gene3D" id="3.40.120.10">
    <property type="entry name" value="Alpha-D-Glucose-1,6-Bisphosphate, subunit A, domain 3"/>
    <property type="match status" value="3"/>
</dbReference>
<feature type="domain" description="Alpha-D-phosphohexomutase alpha/beta/alpha" evidence="9">
    <location>
        <begin position="162"/>
        <end position="254"/>
    </location>
</feature>
<dbReference type="EMBL" id="UOGD01000157">
    <property type="protein sequence ID" value="VAX20008.1"/>
    <property type="molecule type" value="Genomic_DNA"/>
</dbReference>
<dbReference type="InterPro" id="IPR005841">
    <property type="entry name" value="Alpha-D-phosphohexomutase_SF"/>
</dbReference>
<dbReference type="Pfam" id="PF02879">
    <property type="entry name" value="PGM_PMM_II"/>
    <property type="match status" value="1"/>
</dbReference>
<dbReference type="GO" id="GO:0008966">
    <property type="term" value="F:phosphoglucosamine mutase activity"/>
    <property type="evidence" value="ECO:0007669"/>
    <property type="project" value="UniProtKB-EC"/>
</dbReference>
<dbReference type="NCBIfam" id="TIGR03990">
    <property type="entry name" value="Arch_GlmM"/>
    <property type="match status" value="1"/>
</dbReference>
<dbReference type="InterPro" id="IPR050060">
    <property type="entry name" value="Phosphoglucosamine_mutase"/>
</dbReference>
<feature type="domain" description="Alpha-D-phosphohexomutase C-terminal" evidence="7">
    <location>
        <begin position="395"/>
        <end position="440"/>
    </location>
</feature>
<keyword evidence="3" id="KW-0597">Phosphoprotein</keyword>
<evidence type="ECO:0000256" key="1">
    <source>
        <dbReference type="ARBA" id="ARBA00001946"/>
    </source>
</evidence>
<evidence type="ECO:0000256" key="4">
    <source>
        <dbReference type="ARBA" id="ARBA00022723"/>
    </source>
</evidence>
<dbReference type="InterPro" id="IPR016066">
    <property type="entry name" value="A-D-PHexomutase_CS"/>
</dbReference>
<evidence type="ECO:0000259" key="7">
    <source>
        <dbReference type="Pfam" id="PF00408"/>
    </source>
</evidence>
<reference evidence="11" key="1">
    <citation type="submission" date="2018-06" db="EMBL/GenBank/DDBJ databases">
        <authorList>
            <person name="Zhirakovskaya E."/>
        </authorList>
    </citation>
    <scope>NUCLEOTIDE SEQUENCE</scope>
</reference>
<dbReference type="InterPro" id="IPR005844">
    <property type="entry name" value="A-D-PHexomutase_a/b/a-I"/>
</dbReference>
<evidence type="ECO:0000259" key="9">
    <source>
        <dbReference type="Pfam" id="PF02879"/>
    </source>
</evidence>
<dbReference type="PANTHER" id="PTHR42946:SF1">
    <property type="entry name" value="PHOSPHOGLUCOMUTASE (ALPHA-D-GLUCOSE-1,6-BISPHOSPHATE-DEPENDENT)"/>
    <property type="match status" value="1"/>
</dbReference>
<dbReference type="InterPro" id="IPR024086">
    <property type="entry name" value="GlmM_arc-type"/>
</dbReference>
<dbReference type="GO" id="GO:0006048">
    <property type="term" value="P:UDP-N-acetylglucosamine biosynthetic process"/>
    <property type="evidence" value="ECO:0007669"/>
    <property type="project" value="TreeGrafter"/>
</dbReference>
<feature type="domain" description="Alpha-D-phosphohexomutase alpha/beta/alpha" evidence="10">
    <location>
        <begin position="271"/>
        <end position="365"/>
    </location>
</feature>
<dbReference type="GO" id="GO:0004615">
    <property type="term" value="F:phosphomannomutase activity"/>
    <property type="evidence" value="ECO:0007669"/>
    <property type="project" value="UniProtKB-EC"/>
</dbReference>
<gene>
    <name evidence="11" type="ORF">MNBD_IGNAVI01-2764</name>
</gene>
<feature type="domain" description="Alpha-D-phosphohexomutase alpha/beta/alpha" evidence="8">
    <location>
        <begin position="8"/>
        <end position="130"/>
    </location>
</feature>
<dbReference type="GO" id="GO:0000287">
    <property type="term" value="F:magnesium ion binding"/>
    <property type="evidence" value="ECO:0007669"/>
    <property type="project" value="InterPro"/>
</dbReference>
<dbReference type="InterPro" id="IPR036900">
    <property type="entry name" value="A-D-PHexomutase_C_sf"/>
</dbReference>
<accession>A0A3B1C7Y1</accession>
<dbReference type="Pfam" id="PF02878">
    <property type="entry name" value="PGM_PMM_I"/>
    <property type="match status" value="1"/>
</dbReference>
<comment type="cofactor">
    <cofactor evidence="1">
        <name>Mg(2+)</name>
        <dbReference type="ChEBI" id="CHEBI:18420"/>
    </cofactor>
</comment>
<dbReference type="InterPro" id="IPR005843">
    <property type="entry name" value="A-D-PHexomutase_C"/>
</dbReference>
<evidence type="ECO:0000256" key="3">
    <source>
        <dbReference type="ARBA" id="ARBA00022553"/>
    </source>
</evidence>
<dbReference type="GO" id="GO:0005829">
    <property type="term" value="C:cytosol"/>
    <property type="evidence" value="ECO:0007669"/>
    <property type="project" value="TreeGrafter"/>
</dbReference>
<dbReference type="InterPro" id="IPR005846">
    <property type="entry name" value="A-D-PHexomutase_a/b/a-III"/>
</dbReference>
<name>A0A3B1C7Y1_9ZZZZ</name>
<evidence type="ECO:0000256" key="5">
    <source>
        <dbReference type="ARBA" id="ARBA00022842"/>
    </source>
</evidence>
<evidence type="ECO:0000313" key="11">
    <source>
        <dbReference type="EMBL" id="VAX20008.1"/>
    </source>
</evidence>
<dbReference type="PANTHER" id="PTHR42946">
    <property type="entry name" value="PHOSPHOHEXOSE MUTASE"/>
    <property type="match status" value="1"/>
</dbReference>
<dbReference type="Pfam" id="PF00408">
    <property type="entry name" value="PGM_PMM_IV"/>
    <property type="match status" value="1"/>
</dbReference>
<dbReference type="GO" id="GO:0005975">
    <property type="term" value="P:carbohydrate metabolic process"/>
    <property type="evidence" value="ECO:0007669"/>
    <property type="project" value="InterPro"/>
</dbReference>
<dbReference type="EC" id="5.4.2.10" evidence="11"/>
<keyword evidence="6 11" id="KW-0413">Isomerase</keyword>
<organism evidence="11">
    <name type="scientific">hydrothermal vent metagenome</name>
    <dbReference type="NCBI Taxonomy" id="652676"/>
    <lineage>
        <taxon>unclassified sequences</taxon>
        <taxon>metagenomes</taxon>
        <taxon>ecological metagenomes</taxon>
    </lineage>
</organism>
<keyword evidence="5" id="KW-0460">Magnesium</keyword>
<keyword evidence="4" id="KW-0479">Metal-binding</keyword>
<dbReference type="SUPFAM" id="SSF53738">
    <property type="entry name" value="Phosphoglucomutase, first 3 domains"/>
    <property type="match status" value="3"/>
</dbReference>
<evidence type="ECO:0000256" key="6">
    <source>
        <dbReference type="ARBA" id="ARBA00023235"/>
    </source>
</evidence>
<dbReference type="InterPro" id="IPR005845">
    <property type="entry name" value="A-D-PHexomutase_a/b/a-II"/>
</dbReference>
<dbReference type="GO" id="GO:0009252">
    <property type="term" value="P:peptidoglycan biosynthetic process"/>
    <property type="evidence" value="ECO:0007669"/>
    <property type="project" value="TreeGrafter"/>
</dbReference>
<protein>
    <submittedName>
        <fullName evidence="11">Phosphomannomutase / Phosphoglucosamine mutase</fullName>
        <ecNumber evidence="11">5.4.2.10</ecNumber>
        <ecNumber evidence="11">5.4.2.8</ecNumber>
    </submittedName>
</protein>
<dbReference type="EC" id="5.4.2.8" evidence="11"/>
<evidence type="ECO:0000256" key="2">
    <source>
        <dbReference type="ARBA" id="ARBA00010231"/>
    </source>
</evidence>
<dbReference type="PROSITE" id="PS00710">
    <property type="entry name" value="PGM_PMM"/>
    <property type="match status" value="1"/>
</dbReference>